<protein>
    <recommendedName>
        <fullName evidence="2">histidine kinase</fullName>
        <ecNumber evidence="2">2.7.13.3</ecNumber>
    </recommendedName>
</protein>
<evidence type="ECO:0000313" key="5">
    <source>
        <dbReference type="Proteomes" id="UP000238218"/>
    </source>
</evidence>
<comment type="caution">
    <text evidence="4">The sequence shown here is derived from an EMBL/GenBank/DDBJ whole genome shotgun (WGS) entry which is preliminary data.</text>
</comment>
<reference evidence="4 5" key="1">
    <citation type="submission" date="2018-03" db="EMBL/GenBank/DDBJ databases">
        <title>The ancient ancestry and fast evolution of plastids.</title>
        <authorList>
            <person name="Moore K.R."/>
            <person name="Magnabosco C."/>
            <person name="Momper L."/>
            <person name="Gold D.A."/>
            <person name="Bosak T."/>
            <person name="Fournier G.P."/>
        </authorList>
    </citation>
    <scope>NUCLEOTIDE SEQUENCE [LARGE SCALE GENOMIC DNA]</scope>
    <source>
        <strain evidence="4 5">CCALA 015</strain>
    </source>
</reference>
<keyword evidence="4" id="KW-0808">Transferase</keyword>
<dbReference type="Gene3D" id="1.10.287.130">
    <property type="match status" value="1"/>
</dbReference>
<accession>A0ABX5F6A4</accession>
<dbReference type="RefSeq" id="WP_106221881.1">
    <property type="nucleotide sequence ID" value="NZ_PVWP01000007.1"/>
</dbReference>
<sequence>MVVSLGDLRRLLAAGVPAGRGDEDSVRRQWWAALATLQADLLGAVPPQPGVWLAAPLPALYEPSLLEWLDGWVWTPAEVDNLMPPGLPLLPGMAPLPPPHGTPPRGTAGRPGGFQRLSLREEDGTDPLLVLITPVLQVALALDGPPQERRLVARFDAPVLSAALELLDRRLAQDDPVAGLGLRRRLQLLGPLSNDPDLGSRFWPLLAQRLAAMAPSVTLQPLVHGEKRSEGSDAGRSDAVSSELALLEALTHEVRTPLATIRTLIRSLLRRTDLPAVVRQRLEQIDGECSEQIDRFGLIFLAAELQRQPGSGQPLSDSELARTDLSRLLVQLEELWQRQLGRRDLRLVLEIAADLPPVMSDPSRLETMLGGLMDRFSRSLPSGSEVRLRLLPAGSRLKLQLSSDDPESREVDALAAAVPTPVGPVLSWNPETGSLQLSRQATQRLFHRLGGRLTERGGSNLTVFFPTAERSG</sequence>
<proteinExistence type="predicted"/>
<keyword evidence="5" id="KW-1185">Reference proteome</keyword>
<organism evidence="4 5">
    <name type="scientific">Aphanothece cf. minutissima CCALA 015</name>
    <dbReference type="NCBI Taxonomy" id="2107695"/>
    <lineage>
        <taxon>Bacteria</taxon>
        <taxon>Bacillati</taxon>
        <taxon>Cyanobacteriota</taxon>
        <taxon>Cyanophyceae</taxon>
        <taxon>Oscillatoriophycideae</taxon>
        <taxon>Chroococcales</taxon>
        <taxon>Aphanothecaceae</taxon>
        <taxon>Aphanothece</taxon>
    </lineage>
</organism>
<dbReference type="InterPro" id="IPR036097">
    <property type="entry name" value="HisK_dim/P_sf"/>
</dbReference>
<dbReference type="Pfam" id="PF00512">
    <property type="entry name" value="HisKA"/>
    <property type="match status" value="1"/>
</dbReference>
<evidence type="ECO:0000259" key="3">
    <source>
        <dbReference type="Pfam" id="PF00512"/>
    </source>
</evidence>
<dbReference type="GO" id="GO:0016301">
    <property type="term" value="F:kinase activity"/>
    <property type="evidence" value="ECO:0007669"/>
    <property type="project" value="UniProtKB-KW"/>
</dbReference>
<feature type="domain" description="Signal transduction histidine kinase dimerisation/phosphoacceptor" evidence="3">
    <location>
        <begin position="246"/>
        <end position="289"/>
    </location>
</feature>
<dbReference type="EMBL" id="PVWP01000007">
    <property type="protein sequence ID" value="PSB37047.1"/>
    <property type="molecule type" value="Genomic_DNA"/>
</dbReference>
<evidence type="ECO:0000313" key="4">
    <source>
        <dbReference type="EMBL" id="PSB37047.1"/>
    </source>
</evidence>
<gene>
    <name evidence="4" type="ORF">C7B81_11610</name>
</gene>
<dbReference type="EC" id="2.7.13.3" evidence="2"/>
<dbReference type="CDD" id="cd00082">
    <property type="entry name" value="HisKA"/>
    <property type="match status" value="1"/>
</dbReference>
<comment type="catalytic activity">
    <reaction evidence="1">
        <text>ATP + protein L-histidine = ADP + protein N-phospho-L-histidine.</text>
        <dbReference type="EC" id="2.7.13.3"/>
    </reaction>
</comment>
<evidence type="ECO:0000256" key="1">
    <source>
        <dbReference type="ARBA" id="ARBA00000085"/>
    </source>
</evidence>
<keyword evidence="4" id="KW-0418">Kinase</keyword>
<dbReference type="Gene3D" id="3.30.565.10">
    <property type="entry name" value="Histidine kinase-like ATPase, C-terminal domain"/>
    <property type="match status" value="1"/>
</dbReference>
<name>A0ABX5F6A4_9CHRO</name>
<dbReference type="Proteomes" id="UP000238218">
    <property type="component" value="Unassembled WGS sequence"/>
</dbReference>
<dbReference type="InterPro" id="IPR036890">
    <property type="entry name" value="HATPase_C_sf"/>
</dbReference>
<evidence type="ECO:0000256" key="2">
    <source>
        <dbReference type="ARBA" id="ARBA00012438"/>
    </source>
</evidence>
<dbReference type="SUPFAM" id="SSF47384">
    <property type="entry name" value="Homodimeric domain of signal transducing histidine kinase"/>
    <property type="match status" value="1"/>
</dbReference>
<dbReference type="InterPro" id="IPR003661">
    <property type="entry name" value="HisK_dim/P_dom"/>
</dbReference>